<gene>
    <name evidence="1" type="ORF">UU78_C0083G0003</name>
</gene>
<dbReference type="EMBL" id="LCBY01000083">
    <property type="protein sequence ID" value="KKS19449.1"/>
    <property type="molecule type" value="Genomic_DNA"/>
</dbReference>
<reference evidence="1 2" key="1">
    <citation type="journal article" date="2015" name="Nature">
        <title>rRNA introns, odd ribosomes, and small enigmatic genomes across a large radiation of phyla.</title>
        <authorList>
            <person name="Brown C.T."/>
            <person name="Hug L.A."/>
            <person name="Thomas B.C."/>
            <person name="Sharon I."/>
            <person name="Castelle C.J."/>
            <person name="Singh A."/>
            <person name="Wilkins M.J."/>
            <person name="Williams K.H."/>
            <person name="Banfield J.F."/>
        </authorList>
    </citation>
    <scope>NUCLEOTIDE SEQUENCE [LARGE SCALE GENOMIC DNA]</scope>
</reference>
<name>A0A0G0X327_9BACT</name>
<proteinExistence type="predicted"/>
<protein>
    <submittedName>
        <fullName evidence="1">Coproporphyrinogen III oxidase</fullName>
    </submittedName>
</protein>
<dbReference type="GO" id="GO:0005737">
    <property type="term" value="C:cytoplasm"/>
    <property type="evidence" value="ECO:0007669"/>
    <property type="project" value="TreeGrafter"/>
</dbReference>
<dbReference type="InterPro" id="IPR034505">
    <property type="entry name" value="Coproporphyrinogen-III_oxidase"/>
</dbReference>
<organism evidence="1 2">
    <name type="scientific">Candidatus Roizmanbacteria bacterium GW2011_GWC2_41_7</name>
    <dbReference type="NCBI Taxonomy" id="1618487"/>
    <lineage>
        <taxon>Bacteria</taxon>
        <taxon>Candidatus Roizmaniibacteriota</taxon>
    </lineage>
</organism>
<dbReference type="PANTHER" id="PTHR13932:SF1">
    <property type="entry name" value="OXYGEN-INDEPENDENT COPROPORPHYRINOGEN-III OXIDASE-LIKE PROTEIN HEMZ"/>
    <property type="match status" value="1"/>
</dbReference>
<dbReference type="GO" id="GO:0006779">
    <property type="term" value="P:porphyrin-containing compound biosynthetic process"/>
    <property type="evidence" value="ECO:0007669"/>
    <property type="project" value="TreeGrafter"/>
</dbReference>
<sequence length="291" mass="32891">MLYIKLRKLDFESELLDLIKLFFNDDEIVITRDDFNQDFSGILLDGNLEITGETASYIIKYISSDCKMEYILPLSGIIPDKTKIPERKVFKREIQRGIYSLLSKALGKNLPWGILTGIRPAKIVHELMEKGLSQSKINDRLKGYYFLSEEKARLLYEVAAAEKGLLEASQPDFVSLYIGIPFCLSRCLYCSFTSYSIHQYSSLVGKYFEALKYELASIGEMIETRGMKVQSIYVGGGTPTAVSAAYIKDLLSSVEDLISLAWLQEFTLEAGRPDSIDEEKLAVIKDSAVYE</sequence>
<dbReference type="PATRIC" id="fig|1618487.3.peg.958"/>
<dbReference type="GO" id="GO:0051539">
    <property type="term" value="F:4 iron, 4 sulfur cluster binding"/>
    <property type="evidence" value="ECO:0007669"/>
    <property type="project" value="TreeGrafter"/>
</dbReference>
<dbReference type="SUPFAM" id="SSF102114">
    <property type="entry name" value="Radical SAM enzymes"/>
    <property type="match status" value="1"/>
</dbReference>
<accession>A0A0G0X327</accession>
<comment type="caution">
    <text evidence="1">The sequence shown here is derived from an EMBL/GenBank/DDBJ whole genome shotgun (WGS) entry which is preliminary data.</text>
</comment>
<dbReference type="InterPro" id="IPR058240">
    <property type="entry name" value="rSAM_sf"/>
</dbReference>
<evidence type="ECO:0000313" key="1">
    <source>
        <dbReference type="EMBL" id="KKS19449.1"/>
    </source>
</evidence>
<dbReference type="Proteomes" id="UP000034371">
    <property type="component" value="Unassembled WGS sequence"/>
</dbReference>
<dbReference type="PANTHER" id="PTHR13932">
    <property type="entry name" value="COPROPORPHYRINIGEN III OXIDASE"/>
    <property type="match status" value="1"/>
</dbReference>
<dbReference type="AlphaFoldDB" id="A0A0G0X327"/>
<evidence type="ECO:0000313" key="2">
    <source>
        <dbReference type="Proteomes" id="UP000034371"/>
    </source>
</evidence>